<evidence type="ECO:0000256" key="5">
    <source>
        <dbReference type="ARBA" id="ARBA00022490"/>
    </source>
</evidence>
<dbReference type="GeneID" id="99674273"/>
<evidence type="ECO:0000256" key="12">
    <source>
        <dbReference type="PIRNR" id="PIRNR015601"/>
    </source>
</evidence>
<sequence>MQRYFLNEPINDTIRLTAKNDIFKHFGKVLRARVGSKAEFVSNNLEICLGEVTLIDSEVINIKVVDRYYSNVELPIDVTLVVSPLKNDRSDWFIQKATELGVKTIVFTSMKRTVADWRKQQEKKIKRFNKIAQAAAEQAHRLVVPEIIFSMWQDTIKMPKNTGLVAWEESARDGESAALIAAVSAVPSGKKLVCVFGPEGGLTENEIEELRLQNFELAGLGPRILRAETAPLYAMSAISVLRELN</sequence>
<keyword evidence="6 12" id="KW-0698">rRNA processing</keyword>
<proteinExistence type="inferred from homology"/>
<dbReference type="InterPro" id="IPR046886">
    <property type="entry name" value="RsmE_MTase_dom"/>
</dbReference>
<evidence type="ECO:0000256" key="11">
    <source>
        <dbReference type="ARBA" id="ARBA00047944"/>
    </source>
</evidence>
<dbReference type="InterPro" id="IPR029026">
    <property type="entry name" value="tRNA_m1G_MTases_N"/>
</dbReference>
<evidence type="ECO:0000256" key="4">
    <source>
        <dbReference type="ARBA" id="ARBA00013673"/>
    </source>
</evidence>
<evidence type="ECO:0000259" key="13">
    <source>
        <dbReference type="Pfam" id="PF04452"/>
    </source>
</evidence>
<keyword evidence="7 12" id="KW-0489">Methyltransferase</keyword>
<dbReference type="InterPro" id="IPR006700">
    <property type="entry name" value="RsmE"/>
</dbReference>
<evidence type="ECO:0000256" key="10">
    <source>
        <dbReference type="ARBA" id="ARBA00025699"/>
    </source>
</evidence>
<dbReference type="AlphaFoldDB" id="A0A2N9K7S0"/>
<evidence type="ECO:0000256" key="8">
    <source>
        <dbReference type="ARBA" id="ARBA00022679"/>
    </source>
</evidence>
<evidence type="ECO:0000256" key="7">
    <source>
        <dbReference type="ARBA" id="ARBA00022603"/>
    </source>
</evidence>
<keyword evidence="8 12" id="KW-0808">Transferase</keyword>
<dbReference type="SUPFAM" id="SSF88697">
    <property type="entry name" value="PUA domain-like"/>
    <property type="match status" value="1"/>
</dbReference>
<dbReference type="SUPFAM" id="SSF75217">
    <property type="entry name" value="alpha/beta knot"/>
    <property type="match status" value="1"/>
</dbReference>
<dbReference type="GO" id="GO:0070475">
    <property type="term" value="P:rRNA base methylation"/>
    <property type="evidence" value="ECO:0007669"/>
    <property type="project" value="TreeGrafter"/>
</dbReference>
<keyword evidence="9 12" id="KW-0949">S-adenosyl-L-methionine</keyword>
<dbReference type="CDD" id="cd18084">
    <property type="entry name" value="RsmE-like"/>
    <property type="match status" value="1"/>
</dbReference>
<accession>A0A2N9K7S0</accession>
<protein>
    <recommendedName>
        <fullName evidence="4 12">Ribosomal RNA small subunit methyltransferase E</fullName>
        <ecNumber evidence="3 12">2.1.1.193</ecNumber>
    </recommendedName>
</protein>
<dbReference type="PANTHER" id="PTHR30027">
    <property type="entry name" value="RIBOSOMAL RNA SMALL SUBUNIT METHYLTRANSFERASE E"/>
    <property type="match status" value="1"/>
</dbReference>
<keyword evidence="17" id="KW-1185">Reference proteome</keyword>
<evidence type="ECO:0000256" key="1">
    <source>
        <dbReference type="ARBA" id="ARBA00004496"/>
    </source>
</evidence>
<evidence type="ECO:0000256" key="9">
    <source>
        <dbReference type="ARBA" id="ARBA00022691"/>
    </source>
</evidence>
<dbReference type="Proteomes" id="UP000237923">
    <property type="component" value="Unassembled WGS sequence"/>
</dbReference>
<dbReference type="EMBL" id="OKQU01000001">
    <property type="protein sequence ID" value="SPE06623.1"/>
    <property type="molecule type" value="Genomic_DNA"/>
</dbReference>
<evidence type="ECO:0000256" key="6">
    <source>
        <dbReference type="ARBA" id="ARBA00022552"/>
    </source>
</evidence>
<dbReference type="Pfam" id="PF04452">
    <property type="entry name" value="Methyltrans_RNA"/>
    <property type="match status" value="1"/>
</dbReference>
<organism evidence="15 16">
    <name type="scientific">Leuconostoc suionicum</name>
    <dbReference type="NCBI Taxonomy" id="1511761"/>
    <lineage>
        <taxon>Bacteria</taxon>
        <taxon>Bacillati</taxon>
        <taxon>Bacillota</taxon>
        <taxon>Bacilli</taxon>
        <taxon>Lactobacillales</taxon>
        <taxon>Lactobacillaceae</taxon>
        <taxon>Leuconostoc</taxon>
    </lineage>
</organism>
<name>A0A2N9K7S0_9LACO</name>
<evidence type="ECO:0000313" key="16">
    <source>
        <dbReference type="Proteomes" id="UP000237923"/>
    </source>
</evidence>
<reference evidence="15 16" key="1">
    <citation type="submission" date="2018-02" db="EMBL/GenBank/DDBJ databases">
        <authorList>
            <person name="Cohen D.B."/>
            <person name="Kent A.D."/>
        </authorList>
    </citation>
    <scope>NUCLEOTIDE SEQUENCE [LARGE SCALE GENOMIC DNA]</scope>
    <source>
        <strain evidence="15 16">CECT 9216</strain>
    </source>
</reference>
<dbReference type="PIRSF" id="PIRSF015601">
    <property type="entry name" value="MTase_slr0722"/>
    <property type="match status" value="1"/>
</dbReference>
<dbReference type="InterPro" id="IPR015947">
    <property type="entry name" value="PUA-like_sf"/>
</dbReference>
<gene>
    <name evidence="15" type="primary">rsmE</name>
    <name evidence="14" type="ORF">LES8486_00377</name>
    <name evidence="15" type="ORF">LES9216_00524</name>
</gene>
<comment type="catalytic activity">
    <reaction evidence="11 12">
        <text>uridine(1498) in 16S rRNA + S-adenosyl-L-methionine = N(3)-methyluridine(1498) in 16S rRNA + S-adenosyl-L-homocysteine + H(+)</text>
        <dbReference type="Rhea" id="RHEA:42920"/>
        <dbReference type="Rhea" id="RHEA-COMP:10283"/>
        <dbReference type="Rhea" id="RHEA-COMP:10284"/>
        <dbReference type="ChEBI" id="CHEBI:15378"/>
        <dbReference type="ChEBI" id="CHEBI:57856"/>
        <dbReference type="ChEBI" id="CHEBI:59789"/>
        <dbReference type="ChEBI" id="CHEBI:65315"/>
        <dbReference type="ChEBI" id="CHEBI:74502"/>
        <dbReference type="EC" id="2.1.1.193"/>
    </reaction>
</comment>
<evidence type="ECO:0000313" key="15">
    <source>
        <dbReference type="EMBL" id="SPE06623.1"/>
    </source>
</evidence>
<evidence type="ECO:0000256" key="3">
    <source>
        <dbReference type="ARBA" id="ARBA00012328"/>
    </source>
</evidence>
<comment type="function">
    <text evidence="10 12">Specifically methylates the N3 position of the uracil ring of uridine 1498 (m3U1498) in 16S rRNA. Acts on the fully assembled 30S ribosomal subunit.</text>
</comment>
<dbReference type="KEGG" id="lsu:A6B45_05655"/>
<evidence type="ECO:0000313" key="17">
    <source>
        <dbReference type="Proteomes" id="UP000239237"/>
    </source>
</evidence>
<dbReference type="RefSeq" id="WP_072613749.1">
    <property type="nucleotide sequence ID" value="NZ_AP017935.1"/>
</dbReference>
<evidence type="ECO:0000313" key="14">
    <source>
        <dbReference type="EMBL" id="SPD91398.1"/>
    </source>
</evidence>
<evidence type="ECO:0000256" key="2">
    <source>
        <dbReference type="ARBA" id="ARBA00005528"/>
    </source>
</evidence>
<dbReference type="GO" id="GO:0005737">
    <property type="term" value="C:cytoplasm"/>
    <property type="evidence" value="ECO:0007669"/>
    <property type="project" value="UniProtKB-SubCell"/>
</dbReference>
<keyword evidence="5 12" id="KW-0963">Cytoplasm</keyword>
<dbReference type="InterPro" id="IPR029028">
    <property type="entry name" value="Alpha/beta_knot_MTases"/>
</dbReference>
<comment type="subcellular location">
    <subcellularLocation>
        <location evidence="1 12">Cytoplasm</location>
    </subcellularLocation>
</comment>
<dbReference type="NCBIfam" id="TIGR00046">
    <property type="entry name" value="RsmE family RNA methyltransferase"/>
    <property type="match status" value="1"/>
</dbReference>
<dbReference type="Proteomes" id="UP000239237">
    <property type="component" value="Unassembled WGS sequence"/>
</dbReference>
<dbReference type="EC" id="2.1.1.193" evidence="3 12"/>
<dbReference type="Gene3D" id="3.40.1280.10">
    <property type="match status" value="1"/>
</dbReference>
<dbReference type="GO" id="GO:0070042">
    <property type="term" value="F:rRNA (uridine-N3-)-methyltransferase activity"/>
    <property type="evidence" value="ECO:0007669"/>
    <property type="project" value="TreeGrafter"/>
</dbReference>
<feature type="domain" description="Ribosomal RNA small subunit methyltransferase E methyltransferase" evidence="13">
    <location>
        <begin position="73"/>
        <end position="239"/>
    </location>
</feature>
<reference evidence="14 17" key="2">
    <citation type="submission" date="2018-02" db="EMBL/GenBank/DDBJ databases">
        <authorList>
            <person name="Rodrigo-Torres L."/>
            <person name="Arahal R. D."/>
            <person name="Lucena T."/>
        </authorList>
    </citation>
    <scope>NUCLEOTIDE SEQUENCE [LARGE SCALE GENOMIC DNA]</scope>
    <source>
        <strain evidence="14 17">CECT 8486</strain>
    </source>
</reference>
<dbReference type="EMBL" id="OKQR01000001">
    <property type="protein sequence ID" value="SPD91398.1"/>
    <property type="molecule type" value="Genomic_DNA"/>
</dbReference>
<comment type="similarity">
    <text evidence="2 12">Belongs to the RNA methyltransferase RsmE family.</text>
</comment>
<dbReference type="PANTHER" id="PTHR30027:SF3">
    <property type="entry name" value="16S RRNA (URACIL(1498)-N(3))-METHYLTRANSFERASE"/>
    <property type="match status" value="1"/>
</dbReference>